<dbReference type="EMBL" id="JALNMH010000012">
    <property type="protein sequence ID" value="MCK7594920.1"/>
    <property type="molecule type" value="Genomic_DNA"/>
</dbReference>
<evidence type="ECO:0000256" key="1">
    <source>
        <dbReference type="ARBA" id="ARBA00004651"/>
    </source>
</evidence>
<feature type="transmembrane region" description="Helical" evidence="7">
    <location>
        <begin position="221"/>
        <end position="241"/>
    </location>
</feature>
<feature type="transmembrane region" description="Helical" evidence="7">
    <location>
        <begin position="170"/>
        <end position="186"/>
    </location>
</feature>
<feature type="transmembrane region" description="Helical" evidence="7">
    <location>
        <begin position="295"/>
        <end position="312"/>
    </location>
</feature>
<keyword evidence="9" id="KW-1185">Reference proteome</keyword>
<evidence type="ECO:0000313" key="9">
    <source>
        <dbReference type="Proteomes" id="UP001431449"/>
    </source>
</evidence>
<reference evidence="8" key="1">
    <citation type="submission" date="2022-04" db="EMBL/GenBank/DDBJ databases">
        <title>Lysobacter sp. CAU 1642 isolated from sea sand.</title>
        <authorList>
            <person name="Kim W."/>
        </authorList>
    </citation>
    <scope>NUCLEOTIDE SEQUENCE</scope>
    <source>
        <strain evidence="8">CAU 1642</strain>
    </source>
</reference>
<dbReference type="PANTHER" id="PTHR22926:SF3">
    <property type="entry name" value="UNDECAPRENYL-PHOSPHATE ALPHA-N-ACETYLGLUCOSAMINYL 1-PHOSPHATE TRANSFERASE"/>
    <property type="match status" value="1"/>
</dbReference>
<protein>
    <submittedName>
        <fullName evidence="8">Glycosyl transferase family 4</fullName>
    </submittedName>
</protein>
<feature type="transmembrane region" description="Helical" evidence="7">
    <location>
        <begin position="67"/>
        <end position="88"/>
    </location>
</feature>
<dbReference type="Pfam" id="PF00953">
    <property type="entry name" value="Glycos_transf_4"/>
    <property type="match status" value="1"/>
</dbReference>
<evidence type="ECO:0000313" key="8">
    <source>
        <dbReference type="EMBL" id="MCK7594920.1"/>
    </source>
</evidence>
<proteinExistence type="predicted"/>
<dbReference type="Proteomes" id="UP001431449">
    <property type="component" value="Unassembled WGS sequence"/>
</dbReference>
<dbReference type="RefSeq" id="WP_248210610.1">
    <property type="nucleotide sequence ID" value="NZ_JALNMH010000012.1"/>
</dbReference>
<evidence type="ECO:0000256" key="5">
    <source>
        <dbReference type="ARBA" id="ARBA00022989"/>
    </source>
</evidence>
<evidence type="ECO:0000256" key="2">
    <source>
        <dbReference type="ARBA" id="ARBA00022475"/>
    </source>
</evidence>
<feature type="transmembrane region" description="Helical" evidence="7">
    <location>
        <begin position="261"/>
        <end position="289"/>
    </location>
</feature>
<dbReference type="GO" id="GO:0016740">
    <property type="term" value="F:transferase activity"/>
    <property type="evidence" value="ECO:0007669"/>
    <property type="project" value="UniProtKB-KW"/>
</dbReference>
<organism evidence="8 9">
    <name type="scientific">Pseudomarimonas salicorniae</name>
    <dbReference type="NCBI Taxonomy" id="2933270"/>
    <lineage>
        <taxon>Bacteria</taxon>
        <taxon>Pseudomonadati</taxon>
        <taxon>Pseudomonadota</taxon>
        <taxon>Gammaproteobacteria</taxon>
        <taxon>Lysobacterales</taxon>
        <taxon>Lysobacteraceae</taxon>
        <taxon>Pseudomarimonas</taxon>
    </lineage>
</organism>
<keyword evidence="6 7" id="KW-0472">Membrane</keyword>
<evidence type="ECO:0000256" key="6">
    <source>
        <dbReference type="ARBA" id="ARBA00023136"/>
    </source>
</evidence>
<accession>A0ABT0GK39</accession>
<evidence type="ECO:0000256" key="7">
    <source>
        <dbReference type="SAM" id="Phobius"/>
    </source>
</evidence>
<feature type="transmembrane region" description="Helical" evidence="7">
    <location>
        <begin position="146"/>
        <end position="164"/>
    </location>
</feature>
<keyword evidence="2" id="KW-1003">Cell membrane</keyword>
<evidence type="ECO:0000256" key="3">
    <source>
        <dbReference type="ARBA" id="ARBA00022679"/>
    </source>
</evidence>
<dbReference type="InterPro" id="IPR000715">
    <property type="entry name" value="Glycosyl_transferase_4"/>
</dbReference>
<comment type="subcellular location">
    <subcellularLocation>
        <location evidence="1">Cell membrane</location>
        <topology evidence="1">Multi-pass membrane protein</topology>
    </subcellularLocation>
</comment>
<name>A0ABT0GK39_9GAMM</name>
<keyword evidence="3 8" id="KW-0808">Transferase</keyword>
<feature type="transmembrane region" description="Helical" evidence="7">
    <location>
        <begin position="121"/>
        <end position="139"/>
    </location>
</feature>
<sequence>MLLILILCATGTAMLTVLAIDYGRRRGLIDAPGQRRSHRAPTPRGGGAAPVATLLVVISALGLRGTLAAWDAVALGTALFAVAVIGWVDDHRPLGPGQRLAVHAGAALLAVGMLLPDAAPWVWPLAALAVMVAINLCNFMDGINGLAVSQAGLVAALLGVMLGFVDPAMATLAFGMAVACLGFLPFNFPRARIFLGDVGSGALGLMVGLLGLLAWREGAAGLAALALLPSAFLIDGGLTLAARARARKNLARAHREHLYQWLVRSGASHAAVTTAYAGWTLAMGAFFLLRPQGEWSLVAGLYLAGGLLWWQGRRRVLTRRRRRALR</sequence>
<feature type="transmembrane region" description="Helical" evidence="7">
    <location>
        <begin position="193"/>
        <end position="215"/>
    </location>
</feature>
<keyword evidence="5 7" id="KW-1133">Transmembrane helix</keyword>
<comment type="caution">
    <text evidence="8">The sequence shown here is derived from an EMBL/GenBank/DDBJ whole genome shotgun (WGS) entry which is preliminary data.</text>
</comment>
<gene>
    <name evidence="8" type="ORF">M0G41_14725</name>
</gene>
<dbReference type="PANTHER" id="PTHR22926">
    <property type="entry name" value="PHOSPHO-N-ACETYLMURAMOYL-PENTAPEPTIDE-TRANSFERASE"/>
    <property type="match status" value="1"/>
</dbReference>
<keyword evidence="4 7" id="KW-0812">Transmembrane</keyword>
<evidence type="ECO:0000256" key="4">
    <source>
        <dbReference type="ARBA" id="ARBA00022692"/>
    </source>
</evidence>